<dbReference type="PROSITE" id="PS50995">
    <property type="entry name" value="HTH_MARR_2"/>
    <property type="match status" value="1"/>
</dbReference>
<name>A0ABW2KP78_9ACTN</name>
<dbReference type="Gene3D" id="1.10.10.10">
    <property type="entry name" value="Winged helix-like DNA-binding domain superfamily/Winged helix DNA-binding domain"/>
    <property type="match status" value="1"/>
</dbReference>
<dbReference type="PANTHER" id="PTHR33164:SF57">
    <property type="entry name" value="MARR-FAMILY TRANSCRIPTIONAL REGULATOR"/>
    <property type="match status" value="1"/>
</dbReference>
<protein>
    <submittedName>
        <fullName evidence="2">MarR family winged helix-turn-helix transcriptional regulator</fullName>
    </submittedName>
</protein>
<proteinExistence type="predicted"/>
<dbReference type="InterPro" id="IPR036390">
    <property type="entry name" value="WH_DNA-bd_sf"/>
</dbReference>
<dbReference type="InterPro" id="IPR000835">
    <property type="entry name" value="HTH_MarR-typ"/>
</dbReference>
<gene>
    <name evidence="2" type="ORF">ACFQRF_25435</name>
</gene>
<dbReference type="PANTHER" id="PTHR33164">
    <property type="entry name" value="TRANSCRIPTIONAL REGULATOR, MARR FAMILY"/>
    <property type="match status" value="1"/>
</dbReference>
<feature type="domain" description="HTH marR-type" evidence="1">
    <location>
        <begin position="14"/>
        <end position="152"/>
    </location>
</feature>
<dbReference type="CDD" id="cd00090">
    <property type="entry name" value="HTH_ARSR"/>
    <property type="match status" value="1"/>
</dbReference>
<organism evidence="2 3">
    <name type="scientific">Marinactinospora rubrisoli</name>
    <dbReference type="NCBI Taxonomy" id="2715399"/>
    <lineage>
        <taxon>Bacteria</taxon>
        <taxon>Bacillati</taxon>
        <taxon>Actinomycetota</taxon>
        <taxon>Actinomycetes</taxon>
        <taxon>Streptosporangiales</taxon>
        <taxon>Nocardiopsidaceae</taxon>
        <taxon>Marinactinospora</taxon>
    </lineage>
</organism>
<dbReference type="Proteomes" id="UP001596540">
    <property type="component" value="Unassembled WGS sequence"/>
</dbReference>
<comment type="caution">
    <text evidence="2">The sequence shown here is derived from an EMBL/GenBank/DDBJ whole genome shotgun (WGS) entry which is preliminary data.</text>
</comment>
<dbReference type="SMART" id="SM00347">
    <property type="entry name" value="HTH_MARR"/>
    <property type="match status" value="1"/>
</dbReference>
<reference evidence="3" key="1">
    <citation type="journal article" date="2019" name="Int. J. Syst. Evol. Microbiol.">
        <title>The Global Catalogue of Microorganisms (GCM) 10K type strain sequencing project: providing services to taxonomists for standard genome sequencing and annotation.</title>
        <authorList>
            <consortium name="The Broad Institute Genomics Platform"/>
            <consortium name="The Broad Institute Genome Sequencing Center for Infectious Disease"/>
            <person name="Wu L."/>
            <person name="Ma J."/>
        </authorList>
    </citation>
    <scope>NUCLEOTIDE SEQUENCE [LARGE SCALE GENOMIC DNA]</scope>
    <source>
        <strain evidence="3">CGMCC 4.7382</strain>
    </source>
</reference>
<dbReference type="Pfam" id="PF12802">
    <property type="entry name" value="MarR_2"/>
    <property type="match status" value="1"/>
</dbReference>
<dbReference type="InterPro" id="IPR039422">
    <property type="entry name" value="MarR/SlyA-like"/>
</dbReference>
<dbReference type="SUPFAM" id="SSF46785">
    <property type="entry name" value="Winged helix' DNA-binding domain"/>
    <property type="match status" value="1"/>
</dbReference>
<dbReference type="InterPro" id="IPR011991">
    <property type="entry name" value="ArsR-like_HTH"/>
</dbReference>
<dbReference type="RefSeq" id="WP_379873724.1">
    <property type="nucleotide sequence ID" value="NZ_JBHTBH010000015.1"/>
</dbReference>
<evidence type="ECO:0000313" key="3">
    <source>
        <dbReference type="Proteomes" id="UP001596540"/>
    </source>
</evidence>
<evidence type="ECO:0000313" key="2">
    <source>
        <dbReference type="EMBL" id="MFC7331086.1"/>
    </source>
</evidence>
<dbReference type="EMBL" id="JBHTBH010000015">
    <property type="protein sequence ID" value="MFC7331086.1"/>
    <property type="molecule type" value="Genomic_DNA"/>
</dbReference>
<accession>A0ABW2KP78</accession>
<dbReference type="InterPro" id="IPR036388">
    <property type="entry name" value="WH-like_DNA-bd_sf"/>
</dbReference>
<evidence type="ECO:0000259" key="1">
    <source>
        <dbReference type="PROSITE" id="PS50995"/>
    </source>
</evidence>
<keyword evidence="3" id="KW-1185">Reference proteome</keyword>
<sequence length="159" mass="17763">MADPAVPPASGPEDQGLMDALERETTLLVRRALGGLWLLDRDVDPAVDRHTYPLLAVLTEDRPMRVGEVARRFHLDKSTASRHLRRLTEAGLVESVPDPRDRRSSLLTASPAGRARIATIRHGRAARLREALAAWPDSDRRDLVRLLGRLNSDLDRTVR</sequence>